<name>A0ABS1KZQ4_9BACT</name>
<dbReference type="PANTHER" id="PTHR39200:SF1">
    <property type="entry name" value="AUTO-TRANSPORTER ADHESIN HEAD GIN DOMAIN-CONTAINING PROTEIN-RELATED"/>
    <property type="match status" value="1"/>
</dbReference>
<dbReference type="RefSeq" id="WP_202014613.1">
    <property type="nucleotide sequence ID" value="NZ_JAERRB010000012.1"/>
</dbReference>
<evidence type="ECO:0000256" key="1">
    <source>
        <dbReference type="SAM" id="MobiDB-lite"/>
    </source>
</evidence>
<evidence type="ECO:0000256" key="2">
    <source>
        <dbReference type="SAM" id="SignalP"/>
    </source>
</evidence>
<keyword evidence="2" id="KW-0732">Signal</keyword>
<feature type="domain" description="Putative auto-transporter adhesin head GIN" evidence="3">
    <location>
        <begin position="29"/>
        <end position="209"/>
    </location>
</feature>
<evidence type="ECO:0000313" key="5">
    <source>
        <dbReference type="Proteomes" id="UP000613030"/>
    </source>
</evidence>
<dbReference type="Gene3D" id="2.160.20.120">
    <property type="match status" value="1"/>
</dbReference>
<keyword evidence="5" id="KW-1185">Reference proteome</keyword>
<feature type="compositionally biased region" description="Low complexity" evidence="1">
    <location>
        <begin position="216"/>
        <end position="226"/>
    </location>
</feature>
<reference evidence="4 5" key="1">
    <citation type="submission" date="2021-01" db="EMBL/GenBank/DDBJ databases">
        <title>Chryseolinea sp. Jin1 Genome sequencing and assembly.</title>
        <authorList>
            <person name="Kim I."/>
        </authorList>
    </citation>
    <scope>NUCLEOTIDE SEQUENCE [LARGE SCALE GENOMIC DNA]</scope>
    <source>
        <strain evidence="4 5">Jin1</strain>
    </source>
</reference>
<proteinExistence type="predicted"/>
<evidence type="ECO:0000313" key="4">
    <source>
        <dbReference type="EMBL" id="MBL0744758.1"/>
    </source>
</evidence>
<feature type="signal peptide" evidence="2">
    <location>
        <begin position="1"/>
        <end position="19"/>
    </location>
</feature>
<feature type="chain" id="PRO_5046658922" evidence="2">
    <location>
        <begin position="20"/>
        <end position="226"/>
    </location>
</feature>
<sequence length="226" mass="23436">MKNLWAIILLVGSTTLIQAQSQTRAVGSFTGVKVAEGVDVYLVKGDKESVRVEVTGTKLENVITEVSGSYLKVHMRDGNYHGHVDAKVYVTYVKIEKLSASSAGNIFSETTIEATSLEISASSAGNVEVSVNAETIDISASSAGEAELKGKVKNLNVDASSAGEIDAYDLEAQNVTAGASSAGSIRINVVNALTARASSGGSIRYRGNPNKSITDSSSGGSVKKSS</sequence>
<protein>
    <submittedName>
        <fullName evidence="4">DUF2807 domain-containing protein</fullName>
    </submittedName>
</protein>
<dbReference type="Proteomes" id="UP000613030">
    <property type="component" value="Unassembled WGS sequence"/>
</dbReference>
<dbReference type="Pfam" id="PF10988">
    <property type="entry name" value="DUF2807"/>
    <property type="match status" value="1"/>
</dbReference>
<organism evidence="4 5">
    <name type="scientific">Chryseolinea lacunae</name>
    <dbReference type="NCBI Taxonomy" id="2801331"/>
    <lineage>
        <taxon>Bacteria</taxon>
        <taxon>Pseudomonadati</taxon>
        <taxon>Bacteroidota</taxon>
        <taxon>Cytophagia</taxon>
        <taxon>Cytophagales</taxon>
        <taxon>Fulvivirgaceae</taxon>
        <taxon>Chryseolinea</taxon>
    </lineage>
</organism>
<dbReference type="EMBL" id="JAERRB010000012">
    <property type="protein sequence ID" value="MBL0744758.1"/>
    <property type="molecule type" value="Genomic_DNA"/>
</dbReference>
<dbReference type="PANTHER" id="PTHR39200">
    <property type="entry name" value="HYPOTHETICAL EXPORTED PROTEIN"/>
    <property type="match status" value="1"/>
</dbReference>
<accession>A0ABS1KZQ4</accession>
<feature type="region of interest" description="Disordered" evidence="1">
    <location>
        <begin position="200"/>
        <end position="226"/>
    </location>
</feature>
<gene>
    <name evidence="4" type="ORF">JI741_26225</name>
</gene>
<evidence type="ECO:0000259" key="3">
    <source>
        <dbReference type="Pfam" id="PF10988"/>
    </source>
</evidence>
<comment type="caution">
    <text evidence="4">The sequence shown here is derived from an EMBL/GenBank/DDBJ whole genome shotgun (WGS) entry which is preliminary data.</text>
</comment>
<dbReference type="InterPro" id="IPR021255">
    <property type="entry name" value="DUF2807"/>
</dbReference>